<dbReference type="CDD" id="cd00158">
    <property type="entry name" value="RHOD"/>
    <property type="match status" value="1"/>
</dbReference>
<keyword evidence="3" id="KW-1185">Reference proteome</keyword>
<dbReference type="InterPro" id="IPR001307">
    <property type="entry name" value="Thiosulphate_STrfase_CS"/>
</dbReference>
<evidence type="ECO:0000313" key="2">
    <source>
        <dbReference type="EMBL" id="KXG42922.1"/>
    </source>
</evidence>
<dbReference type="PANTHER" id="PTHR43031">
    <property type="entry name" value="FAD-DEPENDENT OXIDOREDUCTASE"/>
    <property type="match status" value="1"/>
</dbReference>
<dbReference type="InterPro" id="IPR001763">
    <property type="entry name" value="Rhodanese-like_dom"/>
</dbReference>
<sequence>MDYQISTEEVRKRLKNGDNVKIIDVREDFEFVNGHIPGAILIPLGTLGYRYQELDKQEEYLIVCRSGNRSEYATLFLLHQGFKKVKNIVGGMLDWTGKVVTEEGGIKYI</sequence>
<evidence type="ECO:0000313" key="3">
    <source>
        <dbReference type="Proteomes" id="UP000070352"/>
    </source>
</evidence>
<dbReference type="PROSITE" id="PS50206">
    <property type="entry name" value="RHODANESE_3"/>
    <property type="match status" value="1"/>
</dbReference>
<reference evidence="2 3" key="1">
    <citation type="submission" date="2016-02" db="EMBL/GenBank/DDBJ databases">
        <title>Draft Genome for Tepidibacillus decaturensis nov. sp. Strain Z9, an Anaerobic, Moderately Thermophilic and Heterotrophic Bacterium from Deep Subsurface of the Illinois Basin, USA.</title>
        <authorList>
            <person name="Dong Y."/>
            <person name="Chang J.Y."/>
            <person name="Sanford R."/>
            <person name="Fouke B.W."/>
        </authorList>
    </citation>
    <scope>NUCLEOTIDE SEQUENCE [LARGE SCALE GENOMIC DNA]</scope>
    <source>
        <strain evidence="2 3">Z9</strain>
    </source>
</reference>
<dbReference type="Proteomes" id="UP000070352">
    <property type="component" value="Unassembled WGS sequence"/>
</dbReference>
<comment type="caution">
    <text evidence="2">The sequence shown here is derived from an EMBL/GenBank/DDBJ whole genome shotgun (WGS) entry which is preliminary data.</text>
</comment>
<proteinExistence type="predicted"/>
<dbReference type="Gene3D" id="3.40.250.10">
    <property type="entry name" value="Rhodanese-like domain"/>
    <property type="match status" value="1"/>
</dbReference>
<organism evidence="2 3">
    <name type="scientific">Tepidibacillus decaturensis</name>
    <dbReference type="NCBI Taxonomy" id="1413211"/>
    <lineage>
        <taxon>Bacteria</taxon>
        <taxon>Bacillati</taxon>
        <taxon>Bacillota</taxon>
        <taxon>Bacilli</taxon>
        <taxon>Bacillales</taxon>
        <taxon>Bacillaceae</taxon>
        <taxon>Tepidibacillus</taxon>
    </lineage>
</organism>
<dbReference type="STRING" id="1413211.U473_01930"/>
<dbReference type="OrthoDB" id="9800872at2"/>
<gene>
    <name evidence="2" type="ORF">U473_01930</name>
</gene>
<dbReference type="AlphaFoldDB" id="A0A135L1P2"/>
<accession>A0A135L1P2</accession>
<dbReference type="RefSeq" id="WP_068722823.1">
    <property type="nucleotide sequence ID" value="NZ_LSKU01000001.1"/>
</dbReference>
<dbReference type="PANTHER" id="PTHR43031:SF17">
    <property type="entry name" value="SULFURTRANSFERASE YTWF-RELATED"/>
    <property type="match status" value="1"/>
</dbReference>
<name>A0A135L1P2_9BACI</name>
<feature type="domain" description="Rhodanese" evidence="1">
    <location>
        <begin position="16"/>
        <end position="104"/>
    </location>
</feature>
<dbReference type="SUPFAM" id="SSF52821">
    <property type="entry name" value="Rhodanese/Cell cycle control phosphatase"/>
    <property type="match status" value="1"/>
</dbReference>
<dbReference type="InterPro" id="IPR036873">
    <property type="entry name" value="Rhodanese-like_dom_sf"/>
</dbReference>
<protein>
    <recommendedName>
        <fullName evidence="1">Rhodanese domain-containing protein</fullName>
    </recommendedName>
</protein>
<dbReference type="EMBL" id="LSKU01000001">
    <property type="protein sequence ID" value="KXG42922.1"/>
    <property type="molecule type" value="Genomic_DNA"/>
</dbReference>
<evidence type="ECO:0000259" key="1">
    <source>
        <dbReference type="PROSITE" id="PS50206"/>
    </source>
</evidence>
<dbReference type="PROSITE" id="PS00380">
    <property type="entry name" value="RHODANESE_1"/>
    <property type="match status" value="1"/>
</dbReference>
<dbReference type="GO" id="GO:0004792">
    <property type="term" value="F:thiosulfate-cyanide sulfurtransferase activity"/>
    <property type="evidence" value="ECO:0007669"/>
    <property type="project" value="InterPro"/>
</dbReference>
<dbReference type="Pfam" id="PF00581">
    <property type="entry name" value="Rhodanese"/>
    <property type="match status" value="1"/>
</dbReference>
<dbReference type="SMART" id="SM00450">
    <property type="entry name" value="RHOD"/>
    <property type="match status" value="1"/>
</dbReference>
<dbReference type="InterPro" id="IPR050229">
    <property type="entry name" value="GlpE_sulfurtransferase"/>
</dbReference>